<dbReference type="SUPFAM" id="SSF81901">
    <property type="entry name" value="HCP-like"/>
    <property type="match status" value="1"/>
</dbReference>
<dbReference type="Pfam" id="PF08238">
    <property type="entry name" value="Sel1"/>
    <property type="match status" value="6"/>
</dbReference>
<evidence type="ECO:0000313" key="4">
    <source>
        <dbReference type="Proteomes" id="UP001161757"/>
    </source>
</evidence>
<evidence type="ECO:0000313" key="3">
    <source>
        <dbReference type="EMBL" id="KAJ8989276.1"/>
    </source>
</evidence>
<dbReference type="Proteomes" id="UP001161757">
    <property type="component" value="Unassembled WGS sequence"/>
</dbReference>
<name>A0AAN6ES31_EXODE</name>
<dbReference type="InterPro" id="IPR051726">
    <property type="entry name" value="Chitin_Synth_Reg"/>
</dbReference>
<feature type="compositionally biased region" description="Polar residues" evidence="2">
    <location>
        <begin position="706"/>
        <end position="716"/>
    </location>
</feature>
<proteinExistence type="predicted"/>
<feature type="region of interest" description="Disordered" evidence="2">
    <location>
        <begin position="89"/>
        <end position="114"/>
    </location>
</feature>
<feature type="compositionally biased region" description="Pro residues" evidence="2">
    <location>
        <begin position="761"/>
        <end position="773"/>
    </location>
</feature>
<evidence type="ECO:0008006" key="5">
    <source>
        <dbReference type="Google" id="ProtNLM"/>
    </source>
</evidence>
<feature type="region of interest" description="Disordered" evidence="2">
    <location>
        <begin position="514"/>
        <end position="838"/>
    </location>
</feature>
<feature type="compositionally biased region" description="Low complexity" evidence="2">
    <location>
        <begin position="530"/>
        <end position="539"/>
    </location>
</feature>
<evidence type="ECO:0000256" key="1">
    <source>
        <dbReference type="ARBA" id="ARBA00022737"/>
    </source>
</evidence>
<dbReference type="SMART" id="SM00671">
    <property type="entry name" value="SEL1"/>
    <property type="match status" value="6"/>
</dbReference>
<sequence length="838" mass="91088">MSYNTAATFVPGGDDSYYMPELIQPTPNRIHELPTNIEQNVAQMERAASNPPPISPSVYSPQSAEYMHQGTFWPSVQQVVNNQFAQDQMAPNNSQTQPYQQEPYHQKTSPVPQREQPNFSPFPILRNPPPNIPPTDEQKEATLEAARSAVLACNDPETQLTWAQDALSYVEVCQQNEERVALAQAPRSRTPRVEHTLREDALKIVNFLADQHHPKAEFMRGMWLEFGKFGHRIDKREAFDCYSRASEKGYIRADYRIGMQFESSNDALKAIKYYQKGADAGDSAACYRLGMMTLLGQHGQAQDYERGLNLIYASAQTADENAPQGAYVFGMLQAHQMPQIQIPESYLPIDMAAAKTNIEKAAYLGFAKAQVKMGAAYELCELGCPFDPALSLHYNALAARQGEPDAEMAISKWFLCGHEGLFDKNEEMAFTYAQRAALSGLATAQFALGYFYEVGIYVPVNFEQAKEWYRKASQGGNQDAGGRIEAISRSKTLSRKDHEKIALSKIRQQRGSIIGGVQAPPLPPMPTLPTLPTLPAMPTVSEEHSPSIIDMPDPSRLSLNPQRPPTTRPGSAAPYPTDNTGMPMASHASEFRPTSAFGINPNLRPASAATVGGPRPDAYGQPHISPQQRPHSTSDSRISSGSYGQGTRIPSGRQPGPGGSQMRPPPKASGTSPYLDPRAASLPPTPPMLDIGFSAPVEERKPQPRPQQVNGTTNMGKPQPPTPSNLSRPASRPNVPAQQQNYPQSRPPPVNSRPGPGGYGGPPPTTQTPPNRTPVPSAQQTANRPAANNAPNSSGAGQPPSKPASLPATAARPPGKGPKTFDEMGVPPGKDKSECIVM</sequence>
<dbReference type="PANTHER" id="PTHR46430:SF2">
    <property type="entry name" value="CHITIN SYNTHASE REGULATORY FACTOR 4"/>
    <property type="match status" value="1"/>
</dbReference>
<dbReference type="InterPro" id="IPR006597">
    <property type="entry name" value="Sel1-like"/>
</dbReference>
<comment type="caution">
    <text evidence="3">The sequence shown here is derived from an EMBL/GenBank/DDBJ whole genome shotgun (WGS) entry which is preliminary data.</text>
</comment>
<dbReference type="EMBL" id="JAJGCB010000014">
    <property type="protein sequence ID" value="KAJ8989276.1"/>
    <property type="molecule type" value="Genomic_DNA"/>
</dbReference>
<dbReference type="Gene3D" id="1.25.40.10">
    <property type="entry name" value="Tetratricopeptide repeat domain"/>
    <property type="match status" value="3"/>
</dbReference>
<feature type="compositionally biased region" description="Low complexity" evidence="2">
    <location>
        <begin position="774"/>
        <end position="797"/>
    </location>
</feature>
<organism evidence="3 4">
    <name type="scientific">Exophiala dermatitidis</name>
    <name type="common">Black yeast-like fungus</name>
    <name type="synonym">Wangiella dermatitidis</name>
    <dbReference type="NCBI Taxonomy" id="5970"/>
    <lineage>
        <taxon>Eukaryota</taxon>
        <taxon>Fungi</taxon>
        <taxon>Dikarya</taxon>
        <taxon>Ascomycota</taxon>
        <taxon>Pezizomycotina</taxon>
        <taxon>Eurotiomycetes</taxon>
        <taxon>Chaetothyriomycetidae</taxon>
        <taxon>Chaetothyriales</taxon>
        <taxon>Herpotrichiellaceae</taxon>
        <taxon>Exophiala</taxon>
    </lineage>
</organism>
<dbReference type="AlphaFoldDB" id="A0AAN6ES31"/>
<protein>
    <recommendedName>
        <fullName evidence="5">Chitin synthase activator</fullName>
    </recommendedName>
</protein>
<feature type="compositionally biased region" description="Basic and acidic residues" evidence="2">
    <location>
        <begin position="829"/>
        <end position="838"/>
    </location>
</feature>
<evidence type="ECO:0000256" key="2">
    <source>
        <dbReference type="SAM" id="MobiDB-lite"/>
    </source>
</evidence>
<dbReference type="PANTHER" id="PTHR46430">
    <property type="entry name" value="PROTEIN SKT5-RELATED"/>
    <property type="match status" value="1"/>
</dbReference>
<feature type="compositionally biased region" description="Polar residues" evidence="2">
    <location>
        <begin position="624"/>
        <end position="642"/>
    </location>
</feature>
<reference evidence="3" key="1">
    <citation type="submission" date="2023-01" db="EMBL/GenBank/DDBJ databases">
        <title>Exophiala dermititidis isolated from Cystic Fibrosis Patient.</title>
        <authorList>
            <person name="Kurbessoian T."/>
            <person name="Crocker A."/>
            <person name="Murante D."/>
            <person name="Hogan D.A."/>
            <person name="Stajich J.E."/>
        </authorList>
    </citation>
    <scope>NUCLEOTIDE SEQUENCE</scope>
    <source>
        <strain evidence="3">Ex8</strain>
    </source>
</reference>
<accession>A0AAN6ES31</accession>
<keyword evidence="1" id="KW-0677">Repeat</keyword>
<feature type="compositionally biased region" description="Polar residues" evidence="2">
    <location>
        <begin position="89"/>
        <end position="100"/>
    </location>
</feature>
<dbReference type="InterPro" id="IPR011990">
    <property type="entry name" value="TPR-like_helical_dom_sf"/>
</dbReference>
<feature type="compositionally biased region" description="Pro residues" evidence="2">
    <location>
        <begin position="520"/>
        <end position="529"/>
    </location>
</feature>
<gene>
    <name evidence="3" type="ORF">HRR80_006519</name>
</gene>